<keyword evidence="3" id="KW-1185">Reference proteome</keyword>
<dbReference type="InterPro" id="IPR051312">
    <property type="entry name" value="Diverse_Substr_Oxidored"/>
</dbReference>
<evidence type="ECO:0000313" key="2">
    <source>
        <dbReference type="EMBL" id="SIR81030.1"/>
    </source>
</evidence>
<dbReference type="InterPro" id="IPR002346">
    <property type="entry name" value="Mopterin_DH_FAD-bd"/>
</dbReference>
<dbReference type="SUPFAM" id="SSF56176">
    <property type="entry name" value="FAD-binding/transporter-associated domain-like"/>
    <property type="match status" value="1"/>
</dbReference>
<dbReference type="InterPro" id="IPR016166">
    <property type="entry name" value="FAD-bd_PCMH"/>
</dbReference>
<dbReference type="RefSeq" id="WP_076477101.1">
    <property type="nucleotide sequence ID" value="NZ_FTNT01000002.1"/>
</dbReference>
<dbReference type="PANTHER" id="PTHR42659:SF9">
    <property type="entry name" value="XANTHINE DEHYDROGENASE FAD-BINDING SUBUNIT XDHB-RELATED"/>
    <property type="match status" value="1"/>
</dbReference>
<dbReference type="OrthoDB" id="3574189at2"/>
<proteinExistence type="predicted"/>
<evidence type="ECO:0000259" key="1">
    <source>
        <dbReference type="PROSITE" id="PS51387"/>
    </source>
</evidence>
<feature type="domain" description="FAD-binding PCMH-type" evidence="1">
    <location>
        <begin position="1"/>
        <end position="174"/>
    </location>
</feature>
<dbReference type="PANTHER" id="PTHR42659">
    <property type="entry name" value="XANTHINE DEHYDROGENASE SUBUNIT C-RELATED"/>
    <property type="match status" value="1"/>
</dbReference>
<dbReference type="STRING" id="1344003.SAMN05445060_1025"/>
<dbReference type="AlphaFoldDB" id="A0A1N7DYX0"/>
<organism evidence="2 3">
    <name type="scientific">Williamsia sterculiae</name>
    <dbReference type="NCBI Taxonomy" id="1344003"/>
    <lineage>
        <taxon>Bacteria</taxon>
        <taxon>Bacillati</taxon>
        <taxon>Actinomycetota</taxon>
        <taxon>Actinomycetes</taxon>
        <taxon>Mycobacteriales</taxon>
        <taxon>Nocardiaceae</taxon>
        <taxon>Williamsia</taxon>
    </lineage>
</organism>
<gene>
    <name evidence="2" type="ORF">SAMN05445060_1025</name>
</gene>
<name>A0A1N7DYX0_9NOCA</name>
<dbReference type="Proteomes" id="UP000186218">
    <property type="component" value="Unassembled WGS sequence"/>
</dbReference>
<dbReference type="Gene3D" id="3.30.465.10">
    <property type="match status" value="1"/>
</dbReference>
<dbReference type="GO" id="GO:0016491">
    <property type="term" value="F:oxidoreductase activity"/>
    <property type="evidence" value="ECO:0007669"/>
    <property type="project" value="InterPro"/>
</dbReference>
<dbReference type="Pfam" id="PF00941">
    <property type="entry name" value="FAD_binding_5"/>
    <property type="match status" value="1"/>
</dbReference>
<reference evidence="2 3" key="1">
    <citation type="submission" date="2017-01" db="EMBL/GenBank/DDBJ databases">
        <authorList>
            <person name="Mah S.A."/>
            <person name="Swanson W.J."/>
            <person name="Moy G.W."/>
            <person name="Vacquier V.D."/>
        </authorList>
    </citation>
    <scope>NUCLEOTIDE SEQUENCE [LARGE SCALE GENOMIC DNA]</scope>
    <source>
        <strain evidence="2 3">CPCC 203464</strain>
    </source>
</reference>
<dbReference type="PROSITE" id="PS51387">
    <property type="entry name" value="FAD_PCMH"/>
    <property type="match status" value="1"/>
</dbReference>
<dbReference type="InterPro" id="IPR036318">
    <property type="entry name" value="FAD-bd_PCMH-like_sf"/>
</dbReference>
<evidence type="ECO:0000313" key="3">
    <source>
        <dbReference type="Proteomes" id="UP000186218"/>
    </source>
</evidence>
<dbReference type="EMBL" id="FTNT01000002">
    <property type="protein sequence ID" value="SIR81030.1"/>
    <property type="molecule type" value="Genomic_DNA"/>
</dbReference>
<accession>A0A1N7DYX0</accession>
<dbReference type="InterPro" id="IPR016169">
    <property type="entry name" value="FAD-bd_PCMH_sub2"/>
</dbReference>
<protein>
    <submittedName>
        <fullName evidence="2">CO or xanthine dehydrogenase, FAD-binding subunit</fullName>
    </submittedName>
</protein>
<sequence length="269" mass="28956">MDLHSIDQYVLPHTRADLVGLGAGDGLMGGGTWLLSEPQPHLRRLVDLRGMRWEPLEVDDEGLLIAATCTLQQLISGDHPSEWLASPLFAAAADALLASWKIWQNATVGGNLCLGFPAGAMIAMCAALDAELLIWRRDGSETRCSPVEFVQGNARTILDPGDVLRSIRIPVQALRQRTALRKVALSPLGRSAVVVVVRAAEQGMVVTVTCATERPYVVPTSSDDPAQVATQVDSQIPPDAYYTDAHGAADWRRHMTGVLVRHAVGELAS</sequence>
<dbReference type="GO" id="GO:0071949">
    <property type="term" value="F:FAD binding"/>
    <property type="evidence" value="ECO:0007669"/>
    <property type="project" value="InterPro"/>
</dbReference>